<evidence type="ECO:0000313" key="4">
    <source>
        <dbReference type="EMBL" id="RLL93206.1"/>
    </source>
</evidence>
<dbReference type="STRING" id="1245748.A0A421CTN9"/>
<dbReference type="PANTHER" id="PTHR31668">
    <property type="entry name" value="GLUCOSE TRANSPORT TRANSCRIPTION REGULATOR RGT1-RELATED-RELATED"/>
    <property type="match status" value="1"/>
</dbReference>
<dbReference type="GO" id="GO:0008270">
    <property type="term" value="F:zinc ion binding"/>
    <property type="evidence" value="ECO:0007669"/>
    <property type="project" value="InterPro"/>
</dbReference>
<dbReference type="InterPro" id="IPR050797">
    <property type="entry name" value="Carb_Metab_Trans_Reg"/>
</dbReference>
<gene>
    <name evidence="4" type="ORF">CFD26_101632</name>
</gene>
<dbReference type="GO" id="GO:0006351">
    <property type="term" value="P:DNA-templated transcription"/>
    <property type="evidence" value="ECO:0007669"/>
    <property type="project" value="InterPro"/>
</dbReference>
<sequence length="661" mass="73933">MEVLMRDQAPNSGPSHSTPPNQAADSYDPVPDNSRTEFQYDQPEAHAGYQRSDGEVVIPPLGLETHLGLSQPLQFVGNSNGAPTVQHIRSLDQIDGSTAQLFGMSSESDPWLLRHCRYDEYGMRSLHRTHFRHVGGVPVEHLVPVHFLVTDNDLLTPAKEATRIRPPGGPDMARAELDAMVAPEHGRRLLSLFLTFVFPAMPVISRSQLGISPSGSVSSLSHVPVHLLAAIYTSALPFVVHDPVLCVSAAYEEQLSARLLRMVYELLAEEIHTPKLSVLQASLLYLQQMPTGTQRSVSDSPFVWSFLGSVVAQATSLGLHLEPHPWGIPAWEKRLRRRLWWAVYLEDKWRSLLMGRPPFIHHEDFDVSELDGNDFVVDGNQAAYCQRETIFIHATQLACVVEKMHQTFYTLKASQKLSGDFRASINAARPIRTQLQNWYSSLPDSLHLNSRPDANAHLNYGQVEGTADLQLSYLVLEMFLYRAILRPLANSPPPPPISEDKDPPPMSSPWVLEDLTFDGHGFDQLPASNFLELGEAAEATLNAAEKCAAIIVNFVGTLHPRDFGSFWHPWTRICFAAVSNFVTLLLVQSPTAKHAWRSKYMLDIWSRTLRSQHRSHQGLMNLGLVRVNMLQMGGLEKNFVLQPHVADVLREEAQVEAELPM</sequence>
<dbReference type="SMART" id="SM00906">
    <property type="entry name" value="Fungal_trans"/>
    <property type="match status" value="1"/>
</dbReference>
<evidence type="ECO:0000313" key="5">
    <source>
        <dbReference type="Proteomes" id="UP000215289"/>
    </source>
</evidence>
<evidence type="ECO:0000259" key="3">
    <source>
        <dbReference type="SMART" id="SM00906"/>
    </source>
</evidence>
<protein>
    <recommendedName>
        <fullName evidence="3">Xylanolytic transcriptional activator regulatory domain-containing protein</fullName>
    </recommendedName>
</protein>
<evidence type="ECO:0000256" key="1">
    <source>
        <dbReference type="ARBA" id="ARBA00023242"/>
    </source>
</evidence>
<feature type="compositionally biased region" description="Polar residues" evidence="2">
    <location>
        <begin position="9"/>
        <end position="24"/>
    </location>
</feature>
<feature type="domain" description="Xylanolytic transcriptional activator regulatory" evidence="3">
    <location>
        <begin position="303"/>
        <end position="375"/>
    </location>
</feature>
<comment type="caution">
    <text evidence="4">The sequence shown here is derived from an EMBL/GenBank/DDBJ whole genome shotgun (WGS) entry which is preliminary data.</text>
</comment>
<dbReference type="GO" id="GO:0001080">
    <property type="term" value="P:nitrogen catabolite activation of transcription from RNA polymerase II promoter"/>
    <property type="evidence" value="ECO:0007669"/>
    <property type="project" value="TreeGrafter"/>
</dbReference>
<evidence type="ECO:0000256" key="2">
    <source>
        <dbReference type="SAM" id="MobiDB-lite"/>
    </source>
</evidence>
<dbReference type="AlphaFoldDB" id="A0A421CTN9"/>
<dbReference type="Pfam" id="PF04082">
    <property type="entry name" value="Fungal_trans"/>
    <property type="match status" value="1"/>
</dbReference>
<dbReference type="InterPro" id="IPR007219">
    <property type="entry name" value="XnlR_reg_dom"/>
</dbReference>
<dbReference type="GO" id="GO:0003677">
    <property type="term" value="F:DNA binding"/>
    <property type="evidence" value="ECO:0007669"/>
    <property type="project" value="InterPro"/>
</dbReference>
<dbReference type="GO" id="GO:0005634">
    <property type="term" value="C:nucleus"/>
    <property type="evidence" value="ECO:0007669"/>
    <property type="project" value="TreeGrafter"/>
</dbReference>
<dbReference type="Proteomes" id="UP000215289">
    <property type="component" value="Unassembled WGS sequence"/>
</dbReference>
<keyword evidence="5" id="KW-1185">Reference proteome</keyword>
<dbReference type="CDD" id="cd12148">
    <property type="entry name" value="fungal_TF_MHR"/>
    <property type="match status" value="1"/>
</dbReference>
<reference evidence="4 5" key="1">
    <citation type="submission" date="2018-08" db="EMBL/GenBank/DDBJ databases">
        <title>Draft genome sequences of two Aspergillus turcosus clinical strains isolated from bronchoalveolar lavage fluid: one azole-susceptible and the other azole-resistant.</title>
        <authorList>
            <person name="Parent-Michaud M."/>
            <person name="Dufresne P.J."/>
            <person name="Fournier E."/>
            <person name="Martineau C."/>
            <person name="Moreira S."/>
            <person name="Perkins V."/>
            <person name="De Repentigny L."/>
            <person name="Dufresne S.F."/>
        </authorList>
    </citation>
    <scope>NUCLEOTIDE SEQUENCE [LARGE SCALE GENOMIC DNA]</scope>
    <source>
        <strain evidence="4">HMR AF 1038</strain>
    </source>
</reference>
<accession>A0A421CTN9</accession>
<dbReference type="PANTHER" id="PTHR31668:SF4">
    <property type="entry name" value="TRANSCRIPTIONAL ACTIVATOR PROTEIN DAL81"/>
    <property type="match status" value="1"/>
</dbReference>
<feature type="region of interest" description="Disordered" evidence="2">
    <location>
        <begin position="1"/>
        <end position="38"/>
    </location>
</feature>
<organism evidence="4 5">
    <name type="scientific">Aspergillus turcosus</name>
    <dbReference type="NCBI Taxonomy" id="1245748"/>
    <lineage>
        <taxon>Eukaryota</taxon>
        <taxon>Fungi</taxon>
        <taxon>Dikarya</taxon>
        <taxon>Ascomycota</taxon>
        <taxon>Pezizomycotina</taxon>
        <taxon>Eurotiomycetes</taxon>
        <taxon>Eurotiomycetidae</taxon>
        <taxon>Eurotiales</taxon>
        <taxon>Aspergillaceae</taxon>
        <taxon>Aspergillus</taxon>
        <taxon>Aspergillus subgen. Fumigati</taxon>
    </lineage>
</organism>
<dbReference type="EMBL" id="NIDN02000367">
    <property type="protein sequence ID" value="RLL93206.1"/>
    <property type="molecule type" value="Genomic_DNA"/>
</dbReference>
<name>A0A421CTN9_9EURO</name>
<keyword evidence="1" id="KW-0539">Nucleus</keyword>
<proteinExistence type="predicted"/>
<dbReference type="OrthoDB" id="1924787at2759"/>